<evidence type="ECO:0000313" key="3">
    <source>
        <dbReference type="EMBL" id="KAK8106622.1"/>
    </source>
</evidence>
<dbReference type="PANTHER" id="PTHR39461:SF1">
    <property type="entry name" value="LEA DOMAIN PROTEIN (AFU_ORTHOLOGUE AFUA_8G04920)"/>
    <property type="match status" value="1"/>
</dbReference>
<dbReference type="Proteomes" id="UP001392437">
    <property type="component" value="Unassembled WGS sequence"/>
</dbReference>
<dbReference type="PANTHER" id="PTHR39461">
    <property type="entry name" value="LEA DOMAIN PROTEIN (AFU_ORTHOLOGUE AFUA_8G04920)"/>
    <property type="match status" value="1"/>
</dbReference>
<name>A0AAW0QKY3_9PEZI</name>
<gene>
    <name evidence="3" type="ORF">PG999_009981</name>
</gene>
<organism evidence="3 4">
    <name type="scientific">Apiospora kogelbergensis</name>
    <dbReference type="NCBI Taxonomy" id="1337665"/>
    <lineage>
        <taxon>Eukaryota</taxon>
        <taxon>Fungi</taxon>
        <taxon>Dikarya</taxon>
        <taxon>Ascomycota</taxon>
        <taxon>Pezizomycotina</taxon>
        <taxon>Sordariomycetes</taxon>
        <taxon>Xylariomycetidae</taxon>
        <taxon>Amphisphaeriales</taxon>
        <taxon>Apiosporaceae</taxon>
        <taxon>Apiospora</taxon>
    </lineage>
</organism>
<evidence type="ECO:0000313" key="4">
    <source>
        <dbReference type="Proteomes" id="UP001392437"/>
    </source>
</evidence>
<dbReference type="AlphaFoldDB" id="A0AAW0QKY3"/>
<reference evidence="3 4" key="1">
    <citation type="submission" date="2023-01" db="EMBL/GenBank/DDBJ databases">
        <title>Analysis of 21 Apiospora genomes using comparative genomics revels a genus with tremendous synthesis potential of carbohydrate active enzymes and secondary metabolites.</title>
        <authorList>
            <person name="Sorensen T."/>
        </authorList>
    </citation>
    <scope>NUCLEOTIDE SEQUENCE [LARGE SCALE GENOMIC DNA]</scope>
    <source>
        <strain evidence="3 4">CBS 117206</strain>
    </source>
</reference>
<dbReference type="EMBL" id="JAQQWP010000008">
    <property type="protein sequence ID" value="KAK8106622.1"/>
    <property type="molecule type" value="Genomic_DNA"/>
</dbReference>
<keyword evidence="4" id="KW-1185">Reference proteome</keyword>
<protein>
    <recommendedName>
        <fullName evidence="2">DUF6987 domain-containing protein</fullName>
    </recommendedName>
</protein>
<comment type="caution">
    <text evidence="3">The sequence shown here is derived from an EMBL/GenBank/DDBJ whole genome shotgun (WGS) entry which is preliminary data.</text>
</comment>
<feature type="region of interest" description="Disordered" evidence="1">
    <location>
        <begin position="65"/>
        <end position="87"/>
    </location>
</feature>
<proteinExistence type="predicted"/>
<dbReference type="InterPro" id="IPR022124">
    <property type="entry name" value="DUF3659"/>
</dbReference>
<dbReference type="InterPro" id="IPR054256">
    <property type="entry name" value="DUF6987"/>
</dbReference>
<evidence type="ECO:0000256" key="1">
    <source>
        <dbReference type="SAM" id="MobiDB-lite"/>
    </source>
</evidence>
<dbReference type="Pfam" id="PF12396">
    <property type="entry name" value="DUF3659"/>
    <property type="match status" value="2"/>
</dbReference>
<dbReference type="Pfam" id="PF22485">
    <property type="entry name" value="DUF6987"/>
    <property type="match status" value="1"/>
</dbReference>
<evidence type="ECO:0000259" key="2">
    <source>
        <dbReference type="Pfam" id="PF22485"/>
    </source>
</evidence>
<sequence length="479" mass="52948">MDETLKKQPGNRRSAALKEQADQNLPNNSILEGLSIKKIGNAVDEKNKPLDHVKFGNLEKMGKVWDSRDNVPGEDEGLPDTAQNTSGPFEYLPNATVVKHDRVIFDGCQVGVLVGNELQNLIGKKVDTDGDFVNKNDKAGNVVDSHGDIYGRVVKIKRLIRNMCNKTGTIRNEGSDIIGHADDIVGHLAYGGAKALFDHVVNNDGDILNKEGDVLGQAKRWGPEERPKAVSPMTTRTKGSVQGHAALVNDISVPDLETEEYEGNKQKHPRIEQDPEIAKRICVCVEYSFDESCPIRKMITENIDRVERQPEKERNEEDLIETIEPLIEGGKVLAKANGVIHSLDPDDRIAGVYGTVIKAIEIAKRKLKDMQSAKTALDSPWGLLAKGNPDPSRRLRSDRAGVGSPHTLDQHFAIAILVKPPYERWQPARGSVPPDETFERAGLCESGFEGCDRYAYHRTPIRRTELSSMSGPFHIIGQL</sequence>
<feature type="domain" description="DUF6987" evidence="2">
    <location>
        <begin position="267"/>
        <end position="350"/>
    </location>
</feature>
<accession>A0AAW0QKY3</accession>
<feature type="region of interest" description="Disordered" evidence="1">
    <location>
        <begin position="1"/>
        <end position="26"/>
    </location>
</feature>